<protein>
    <recommendedName>
        <fullName evidence="4">Short-chain collagen C4-like</fullName>
    </recommendedName>
</protein>
<accession>A0A9D4GY91</accession>
<evidence type="ECO:0008006" key="4">
    <source>
        <dbReference type="Google" id="ProtNLM"/>
    </source>
</evidence>
<comment type="caution">
    <text evidence="2">The sequence shown here is derived from an EMBL/GenBank/DDBJ whole genome shotgun (WGS) entry which is preliminary data.</text>
</comment>
<evidence type="ECO:0000313" key="3">
    <source>
        <dbReference type="Proteomes" id="UP000828390"/>
    </source>
</evidence>
<reference evidence="2" key="2">
    <citation type="submission" date="2020-11" db="EMBL/GenBank/DDBJ databases">
        <authorList>
            <person name="McCartney M.A."/>
            <person name="Auch B."/>
            <person name="Kono T."/>
            <person name="Mallez S."/>
            <person name="Becker A."/>
            <person name="Gohl D.M."/>
            <person name="Silverstein K.A.T."/>
            <person name="Koren S."/>
            <person name="Bechman K.B."/>
            <person name="Herman A."/>
            <person name="Abrahante J.E."/>
            <person name="Garbe J."/>
        </authorList>
    </citation>
    <scope>NUCLEOTIDE SEQUENCE</scope>
    <source>
        <strain evidence="2">Duluth1</strain>
        <tissue evidence="2">Whole animal</tissue>
    </source>
</reference>
<evidence type="ECO:0000313" key="2">
    <source>
        <dbReference type="EMBL" id="KAH3825834.1"/>
    </source>
</evidence>
<dbReference type="Proteomes" id="UP000828390">
    <property type="component" value="Unassembled WGS sequence"/>
</dbReference>
<feature type="chain" id="PRO_5038912398" description="Short-chain collagen C4-like" evidence="1">
    <location>
        <begin position="19"/>
        <end position="256"/>
    </location>
</feature>
<dbReference type="PANTHER" id="PTHR24024">
    <property type="entry name" value="PULMONARY SURFACTANT-ASSOCIATED PROTEIN A"/>
    <property type="match status" value="1"/>
</dbReference>
<dbReference type="InterPro" id="IPR051077">
    <property type="entry name" value="Ca-dependent_lectin"/>
</dbReference>
<feature type="signal peptide" evidence="1">
    <location>
        <begin position="1"/>
        <end position="18"/>
    </location>
</feature>
<gene>
    <name evidence="2" type="ORF">DPMN_127717</name>
</gene>
<keyword evidence="3" id="KW-1185">Reference proteome</keyword>
<dbReference type="AlphaFoldDB" id="A0A9D4GY91"/>
<dbReference type="EMBL" id="JAIWYP010000005">
    <property type="protein sequence ID" value="KAH3825834.1"/>
    <property type="molecule type" value="Genomic_DNA"/>
</dbReference>
<name>A0A9D4GY91_DREPO</name>
<sequence length="256" mass="28227">MIRGLLVVGYLLGGEVFCAEPVCINYTPNRFEYENSVLAKLIYLDNFKADATARISALERQSQGASTPSPLTQRTASTYVHWGMKTCPNVTATAMIYSGQAAGGHYQHTGSGEYICLPNDPEYDKYNQINDDHRSLMYGAEYETDQNPPALGDLYQNDVPCSVCLARGKITLMIPGRTSCYNGWTKEYQGYLMGEYHGYQGKGYVCMDKNAEALHSSYANLNGALFWNVEGRCGTLKCPPYIEGAELACVVCSNST</sequence>
<keyword evidence="1" id="KW-0732">Signal</keyword>
<organism evidence="2 3">
    <name type="scientific">Dreissena polymorpha</name>
    <name type="common">Zebra mussel</name>
    <name type="synonym">Mytilus polymorpha</name>
    <dbReference type="NCBI Taxonomy" id="45954"/>
    <lineage>
        <taxon>Eukaryota</taxon>
        <taxon>Metazoa</taxon>
        <taxon>Spiralia</taxon>
        <taxon>Lophotrochozoa</taxon>
        <taxon>Mollusca</taxon>
        <taxon>Bivalvia</taxon>
        <taxon>Autobranchia</taxon>
        <taxon>Heteroconchia</taxon>
        <taxon>Euheterodonta</taxon>
        <taxon>Imparidentia</taxon>
        <taxon>Neoheterodontei</taxon>
        <taxon>Myida</taxon>
        <taxon>Dreissenoidea</taxon>
        <taxon>Dreissenidae</taxon>
        <taxon>Dreissena</taxon>
    </lineage>
</organism>
<dbReference type="PANTHER" id="PTHR24024:SF18">
    <property type="entry name" value="SHORT-CHAIN COLLAGEN C4-LIKE"/>
    <property type="match status" value="1"/>
</dbReference>
<dbReference type="GO" id="GO:0005615">
    <property type="term" value="C:extracellular space"/>
    <property type="evidence" value="ECO:0007669"/>
    <property type="project" value="TreeGrafter"/>
</dbReference>
<proteinExistence type="predicted"/>
<reference evidence="2" key="1">
    <citation type="journal article" date="2019" name="bioRxiv">
        <title>The Genome of the Zebra Mussel, Dreissena polymorpha: A Resource for Invasive Species Research.</title>
        <authorList>
            <person name="McCartney M.A."/>
            <person name="Auch B."/>
            <person name="Kono T."/>
            <person name="Mallez S."/>
            <person name="Zhang Y."/>
            <person name="Obille A."/>
            <person name="Becker A."/>
            <person name="Abrahante J.E."/>
            <person name="Garbe J."/>
            <person name="Badalamenti J.P."/>
            <person name="Herman A."/>
            <person name="Mangelson H."/>
            <person name="Liachko I."/>
            <person name="Sullivan S."/>
            <person name="Sone E.D."/>
            <person name="Koren S."/>
            <person name="Silverstein K.A.T."/>
            <person name="Beckman K.B."/>
            <person name="Gohl D.M."/>
        </authorList>
    </citation>
    <scope>NUCLEOTIDE SEQUENCE</scope>
    <source>
        <strain evidence="2">Duluth1</strain>
        <tissue evidence="2">Whole animal</tissue>
    </source>
</reference>
<evidence type="ECO:0000256" key="1">
    <source>
        <dbReference type="SAM" id="SignalP"/>
    </source>
</evidence>